<feature type="domain" description="SMODS and SLOG-associating 2TM effector" evidence="2">
    <location>
        <begin position="9"/>
        <end position="171"/>
    </location>
</feature>
<dbReference type="Pfam" id="PF18186">
    <property type="entry name" value="SLATT_4"/>
    <property type="match status" value="1"/>
</dbReference>
<keyword evidence="1" id="KW-1133">Transmembrane helix</keyword>
<feature type="transmembrane region" description="Helical" evidence="1">
    <location>
        <begin position="67"/>
        <end position="85"/>
    </location>
</feature>
<evidence type="ECO:0000313" key="4">
    <source>
        <dbReference type="Proteomes" id="UP001151834"/>
    </source>
</evidence>
<proteinExistence type="predicted"/>
<evidence type="ECO:0000259" key="2">
    <source>
        <dbReference type="Pfam" id="PF18186"/>
    </source>
</evidence>
<reference evidence="3" key="2">
    <citation type="journal article" date="2023" name="Front Nutr">
        <title>Lactiplantibacillus pentosus P2020 protects the hyperuricemia and renal inflammation in mice.</title>
        <authorList>
            <person name="Wang Z."/>
            <person name="Song L."/>
            <person name="Li X."/>
            <person name="Xiao Y."/>
            <person name="Huang Y."/>
            <person name="Zhang Y."/>
            <person name="Li J."/>
            <person name="Li M."/>
            <person name="Ren Z."/>
        </authorList>
    </citation>
    <scope>NUCLEOTIDE SEQUENCE</scope>
    <source>
        <strain evidence="3">P2000</strain>
    </source>
</reference>
<name>A0AAX6LIJ2_LACPE</name>
<keyword evidence="1" id="KW-0472">Membrane</keyword>
<dbReference type="RefSeq" id="WP_262880111.1">
    <property type="nucleotide sequence ID" value="NZ_JAPEQV010000029.1"/>
</dbReference>
<reference evidence="3" key="1">
    <citation type="submission" date="2022-11" db="EMBL/GenBank/DDBJ databases">
        <authorList>
            <person name="Wang Z."/>
        </authorList>
    </citation>
    <scope>NUCLEOTIDE SEQUENCE</scope>
    <source>
        <strain evidence="3">P2000</strain>
    </source>
</reference>
<sequence>MSDVYRNKLKTQLREAYGRETYAYTTHLKYMNILVERQKCVKTAQIIISALSSGGIISTIFYNHLAIKLISAIFSTLLLGINLYFKNFDLSDKIKQHRVTSDKLWDIREDYVSLLTDFETLTNEEIISERNELKNRTYTVYCHSPKTNSKSYKQAQQALKYDEEQFFSAEELDRMLPEQLREKK</sequence>
<gene>
    <name evidence="3" type="ORF">OOJ94_16160</name>
</gene>
<feature type="transmembrane region" description="Helical" evidence="1">
    <location>
        <begin position="40"/>
        <end position="61"/>
    </location>
</feature>
<dbReference type="InterPro" id="IPR040811">
    <property type="entry name" value="SLATT_4"/>
</dbReference>
<dbReference type="AlphaFoldDB" id="A0AAX6LIJ2"/>
<accession>A0AAX6LIJ2</accession>
<protein>
    <submittedName>
        <fullName evidence="3">SLATT domain-containing protein</fullName>
    </submittedName>
</protein>
<comment type="caution">
    <text evidence="3">The sequence shown here is derived from an EMBL/GenBank/DDBJ whole genome shotgun (WGS) entry which is preliminary data.</text>
</comment>
<keyword evidence="1" id="KW-0812">Transmembrane</keyword>
<dbReference type="Proteomes" id="UP001151834">
    <property type="component" value="Unassembled WGS sequence"/>
</dbReference>
<evidence type="ECO:0000313" key="3">
    <source>
        <dbReference type="EMBL" id="MDF2314338.1"/>
    </source>
</evidence>
<organism evidence="3 4">
    <name type="scientific">Lactiplantibacillus pentosus</name>
    <name type="common">Lactobacillus pentosus</name>
    <dbReference type="NCBI Taxonomy" id="1589"/>
    <lineage>
        <taxon>Bacteria</taxon>
        <taxon>Bacillati</taxon>
        <taxon>Bacillota</taxon>
        <taxon>Bacilli</taxon>
        <taxon>Lactobacillales</taxon>
        <taxon>Lactobacillaceae</taxon>
        <taxon>Lactiplantibacillus</taxon>
    </lineage>
</organism>
<evidence type="ECO:0000256" key="1">
    <source>
        <dbReference type="SAM" id="Phobius"/>
    </source>
</evidence>
<dbReference type="NCBIfam" id="NF033632">
    <property type="entry name" value="SLATT_4"/>
    <property type="match status" value="1"/>
</dbReference>
<dbReference type="EMBL" id="JAPEQV010000029">
    <property type="protein sequence ID" value="MDF2314338.1"/>
    <property type="molecule type" value="Genomic_DNA"/>
</dbReference>